<proteinExistence type="predicted"/>
<protein>
    <submittedName>
        <fullName evidence="1">Uncharacterized protein</fullName>
    </submittedName>
</protein>
<sequence length="103" mass="11274">MADAAYIAGACIRQAITRCVECRMAFPVGVDDLVGRISIDFSTRPLVIATAPFDVEEIKLKDELLILRVPPTISTKLHSEKVTRLVIETALNVIVFRSSETSG</sequence>
<comment type="caution">
    <text evidence="1">The sequence shown here is derived from an EMBL/GenBank/DDBJ whole genome shotgun (WGS) entry which is preliminary data.</text>
</comment>
<evidence type="ECO:0000313" key="2">
    <source>
        <dbReference type="Proteomes" id="UP001281761"/>
    </source>
</evidence>
<keyword evidence="2" id="KW-1185">Reference proteome</keyword>
<dbReference type="Proteomes" id="UP001281761">
    <property type="component" value="Unassembled WGS sequence"/>
</dbReference>
<gene>
    <name evidence="1" type="ORF">BLNAU_5083</name>
</gene>
<reference evidence="1 2" key="1">
    <citation type="journal article" date="2022" name="bioRxiv">
        <title>Genomics of Preaxostyla Flagellates Illuminates Evolutionary Transitions and the Path Towards Mitochondrial Loss.</title>
        <authorList>
            <person name="Novak L.V.F."/>
            <person name="Treitli S.C."/>
            <person name="Pyrih J."/>
            <person name="Halakuc P."/>
            <person name="Pipaliya S.V."/>
            <person name="Vacek V."/>
            <person name="Brzon O."/>
            <person name="Soukal P."/>
            <person name="Eme L."/>
            <person name="Dacks J.B."/>
            <person name="Karnkowska A."/>
            <person name="Elias M."/>
            <person name="Hampl V."/>
        </authorList>
    </citation>
    <scope>NUCLEOTIDE SEQUENCE [LARGE SCALE GENOMIC DNA]</scope>
    <source>
        <strain evidence="1">NAU3</strain>
        <tissue evidence="1">Gut</tissue>
    </source>
</reference>
<name>A0ABQ9Y847_9EUKA</name>
<dbReference type="EMBL" id="JARBJD010000026">
    <property type="protein sequence ID" value="KAK2959886.1"/>
    <property type="molecule type" value="Genomic_DNA"/>
</dbReference>
<evidence type="ECO:0000313" key="1">
    <source>
        <dbReference type="EMBL" id="KAK2959886.1"/>
    </source>
</evidence>
<organism evidence="1 2">
    <name type="scientific">Blattamonas nauphoetae</name>
    <dbReference type="NCBI Taxonomy" id="2049346"/>
    <lineage>
        <taxon>Eukaryota</taxon>
        <taxon>Metamonada</taxon>
        <taxon>Preaxostyla</taxon>
        <taxon>Oxymonadida</taxon>
        <taxon>Blattamonas</taxon>
    </lineage>
</organism>
<accession>A0ABQ9Y847</accession>